<organism evidence="1 2">
    <name type="scientific">Koleobacter methoxysyntrophicus</name>
    <dbReference type="NCBI Taxonomy" id="2751313"/>
    <lineage>
        <taxon>Bacteria</taxon>
        <taxon>Bacillati</taxon>
        <taxon>Bacillota</taxon>
        <taxon>Clostridia</taxon>
        <taxon>Koleobacterales</taxon>
        <taxon>Koleobacteraceae</taxon>
        <taxon>Koleobacter</taxon>
    </lineage>
</organism>
<evidence type="ECO:0000313" key="2">
    <source>
        <dbReference type="Proteomes" id="UP000662904"/>
    </source>
</evidence>
<proteinExistence type="predicted"/>
<dbReference type="KEGG" id="kme:H0A61_01774"/>
<dbReference type="AlphaFoldDB" id="A0A8A0RLY6"/>
<reference evidence="1" key="1">
    <citation type="submission" date="2020-07" db="EMBL/GenBank/DDBJ databases">
        <title>Koleobacter methoxysyntrophicus gen. nov., sp. nov., a novel anaerobic bacterium isolated from deep subsurface oil field and proposal of Koleobacterales ord. nov. in the phylum Firmicutes.</title>
        <authorList>
            <person name="Sakamoto S."/>
            <person name="Tamaki H."/>
        </authorList>
    </citation>
    <scope>NUCLEOTIDE SEQUENCE</scope>
    <source>
        <strain evidence="1">NRmbB1</strain>
    </source>
</reference>
<dbReference type="EMBL" id="CP059066">
    <property type="protein sequence ID" value="QSQ09411.1"/>
    <property type="molecule type" value="Genomic_DNA"/>
</dbReference>
<dbReference type="RefSeq" id="WP_206706769.1">
    <property type="nucleotide sequence ID" value="NZ_CP059066.1"/>
</dbReference>
<evidence type="ECO:0008006" key="3">
    <source>
        <dbReference type="Google" id="ProtNLM"/>
    </source>
</evidence>
<dbReference type="Gene3D" id="1.25.10.10">
    <property type="entry name" value="Leucine-rich Repeat Variant"/>
    <property type="match status" value="1"/>
</dbReference>
<protein>
    <recommendedName>
        <fullName evidence="3">HEAT repeat domain-containing protein</fullName>
    </recommendedName>
</protein>
<sequence>MSRKTNNTSKVDYRLLDKKRIGDFLESLRGKNLTVKQIENTMEKLFKMGDQVIPTCISKLKDGDEELTPLLCYALQYADDFSIIDPLINILLTKGIPDETKTRILGVLADYGVDISQLPLDNILKDLDKMASNSMEKMLKDISEDIFFISYILDDFETFSKEIQLAYIKDLGETRDERAVLLLEVFARLSDLAIAGEAVRQLGRIKKPRALSSLKVLFGEFSDSGLGSIIDREIRKLRMLGVPETDADYSIKVEPYKTIVSSMDGLGSRAIWFSWRHPEKRMKLCTVNLLINVTEGIKDCWTIPEITVKDFNSTLMELKKGAEVIEDYEYAVDLVKDALKRNEEKAVPVPSSLAFWRMFFKKGDFTPKKYSVLLPEPYDITDEKYKETEIDGYKLLDHPEFKDWFVAHPRVYDYAEEYLLIGEKYKNRKSYLIKLRKLNQEFIKELIVPEKEKLKRMLELTWDFLMRKGCREKADMVLKVLNNLDRIPLSENPFIQRITAESIRVALNNMKKGFDMRVNPDAFD</sequence>
<dbReference type="Proteomes" id="UP000662904">
    <property type="component" value="Chromosome"/>
</dbReference>
<dbReference type="InterPro" id="IPR011989">
    <property type="entry name" value="ARM-like"/>
</dbReference>
<name>A0A8A0RLY6_9FIRM</name>
<accession>A0A8A0RLY6</accession>
<evidence type="ECO:0000313" key="1">
    <source>
        <dbReference type="EMBL" id="QSQ09411.1"/>
    </source>
</evidence>
<keyword evidence="2" id="KW-1185">Reference proteome</keyword>
<gene>
    <name evidence="1" type="ORF">H0A61_01774</name>
</gene>